<reference evidence="2 3" key="1">
    <citation type="submission" date="2023-06" db="EMBL/GenBank/DDBJ databases">
        <authorList>
            <person name="Ham H."/>
            <person name="Park D.S."/>
        </authorList>
    </citation>
    <scope>NUCLEOTIDE SEQUENCE [LARGE SCALE GENOMIC DNA]</scope>
    <source>
        <strain evidence="2 3">KACC 17005</strain>
    </source>
</reference>
<accession>A0ABY9AUP6</accession>
<dbReference type="SUPFAM" id="SSF103481">
    <property type="entry name" value="Multidrug resistance efflux transporter EmrE"/>
    <property type="match status" value="2"/>
</dbReference>
<sequence length="280" mass="29551">MDTVSLGLVMLSAVMHAAWNLFVKKDEDKFLSLTVMAATSGGICLAMLPFFPGMDPAAWKWLAVSAPLHAGYRICLSAGYRHGDMSQVYPIARGATPLMVTAISVLLLGTVLAPWKYVGIAVIGVGIMGLSFSRGLPKGNEGRAISFALGTSAFIAVFTLLDSEGARVSGQALTYVLWLFVLEGMLMLLVAAAAGFRKLQSYVARNGRSCLVNGFVMSAAHGLVILALSRSQPALVSALRETSVVFGALFGAVFLKEKVVGMRLACTLFVTIGLVLSVLG</sequence>
<evidence type="ECO:0000313" key="3">
    <source>
        <dbReference type="Proteomes" id="UP001242732"/>
    </source>
</evidence>
<dbReference type="RefSeq" id="WP_011795253.1">
    <property type="nucleotide sequence ID" value="NZ_CP023687.1"/>
</dbReference>
<protein>
    <submittedName>
        <fullName evidence="2">EamA family transporter</fullName>
    </submittedName>
</protein>
<dbReference type="InterPro" id="IPR037185">
    <property type="entry name" value="EmrE-like"/>
</dbReference>
<dbReference type="EMBL" id="CP127363">
    <property type="protein sequence ID" value="WIY50611.1"/>
    <property type="molecule type" value="Genomic_DNA"/>
</dbReference>
<keyword evidence="3" id="KW-1185">Reference proteome</keyword>
<gene>
    <name evidence="2" type="ORF">QRO08_08610</name>
</gene>
<proteinExistence type="predicted"/>
<feature type="domain" description="EamA" evidence="1">
    <location>
        <begin position="144"/>
        <end position="278"/>
    </location>
</feature>
<dbReference type="Proteomes" id="UP001242732">
    <property type="component" value="Chromosome"/>
</dbReference>
<dbReference type="Gene3D" id="1.10.3730.20">
    <property type="match status" value="1"/>
</dbReference>
<organism evidence="2 3">
    <name type="scientific">Paracidovorax citrulli</name>
    <name type="common">Acidovorax citrulli</name>
    <dbReference type="NCBI Taxonomy" id="80869"/>
    <lineage>
        <taxon>Bacteria</taxon>
        <taxon>Pseudomonadati</taxon>
        <taxon>Pseudomonadota</taxon>
        <taxon>Betaproteobacteria</taxon>
        <taxon>Burkholderiales</taxon>
        <taxon>Comamonadaceae</taxon>
        <taxon>Paracidovorax</taxon>
    </lineage>
</organism>
<feature type="domain" description="EamA" evidence="1">
    <location>
        <begin position="7"/>
        <end position="131"/>
    </location>
</feature>
<evidence type="ECO:0000259" key="1">
    <source>
        <dbReference type="Pfam" id="PF00892"/>
    </source>
</evidence>
<name>A0ABY9AUP6_PARCI</name>
<evidence type="ECO:0000313" key="2">
    <source>
        <dbReference type="EMBL" id="WIY50611.1"/>
    </source>
</evidence>
<dbReference type="Pfam" id="PF00892">
    <property type="entry name" value="EamA"/>
    <property type="match status" value="2"/>
</dbReference>
<dbReference type="InterPro" id="IPR000620">
    <property type="entry name" value="EamA_dom"/>
</dbReference>